<organism evidence="5 6">
    <name type="scientific">Saponaria officinalis</name>
    <name type="common">Common soapwort</name>
    <name type="synonym">Lychnis saponaria</name>
    <dbReference type="NCBI Taxonomy" id="3572"/>
    <lineage>
        <taxon>Eukaryota</taxon>
        <taxon>Viridiplantae</taxon>
        <taxon>Streptophyta</taxon>
        <taxon>Embryophyta</taxon>
        <taxon>Tracheophyta</taxon>
        <taxon>Spermatophyta</taxon>
        <taxon>Magnoliopsida</taxon>
        <taxon>eudicotyledons</taxon>
        <taxon>Gunneridae</taxon>
        <taxon>Pentapetalae</taxon>
        <taxon>Caryophyllales</taxon>
        <taxon>Caryophyllaceae</taxon>
        <taxon>Caryophylleae</taxon>
        <taxon>Saponaria</taxon>
    </lineage>
</organism>
<dbReference type="PANTHER" id="PTHR34122">
    <property type="entry name" value="EXPRESSED PROTEIN-RELATED"/>
    <property type="match status" value="1"/>
</dbReference>
<name>A0AAW1H792_SAPOF</name>
<evidence type="ECO:0000256" key="1">
    <source>
        <dbReference type="ARBA" id="ARBA00023242"/>
    </source>
</evidence>
<feature type="domain" description="WRC" evidence="4">
    <location>
        <begin position="213"/>
        <end position="258"/>
    </location>
</feature>
<feature type="region of interest" description="Disordered" evidence="3">
    <location>
        <begin position="34"/>
        <end position="76"/>
    </location>
</feature>
<gene>
    <name evidence="5" type="ORF">RND81_12G042900</name>
</gene>
<evidence type="ECO:0000256" key="3">
    <source>
        <dbReference type="SAM" id="MobiDB-lite"/>
    </source>
</evidence>
<dbReference type="InterPro" id="IPR014977">
    <property type="entry name" value="WRC_dom"/>
</dbReference>
<feature type="compositionally biased region" description="Low complexity" evidence="3">
    <location>
        <begin position="182"/>
        <end position="193"/>
    </location>
</feature>
<protein>
    <recommendedName>
        <fullName evidence="4">WRC domain-containing protein</fullName>
    </recommendedName>
</protein>
<keyword evidence="6" id="KW-1185">Reference proteome</keyword>
<evidence type="ECO:0000256" key="2">
    <source>
        <dbReference type="PROSITE-ProRule" id="PRU01002"/>
    </source>
</evidence>
<comment type="caution">
    <text evidence="2">Lacks conserved residue(s) required for the propagation of feature annotation.</text>
</comment>
<evidence type="ECO:0000313" key="6">
    <source>
        <dbReference type="Proteomes" id="UP001443914"/>
    </source>
</evidence>
<dbReference type="Proteomes" id="UP001443914">
    <property type="component" value="Unassembled WGS sequence"/>
</dbReference>
<accession>A0AAW1H792</accession>
<dbReference type="PANTHER" id="PTHR34122:SF1">
    <property type="entry name" value="EXPRESSED PROTEIN"/>
    <property type="match status" value="1"/>
</dbReference>
<evidence type="ECO:0000259" key="4">
    <source>
        <dbReference type="PROSITE" id="PS51667"/>
    </source>
</evidence>
<feature type="compositionally biased region" description="Polar residues" evidence="3">
    <location>
        <begin position="131"/>
        <end position="143"/>
    </location>
</feature>
<keyword evidence="1" id="KW-0539">Nucleus</keyword>
<reference evidence="5" key="1">
    <citation type="submission" date="2024-03" db="EMBL/GenBank/DDBJ databases">
        <title>WGS assembly of Saponaria officinalis var. Norfolk2.</title>
        <authorList>
            <person name="Jenkins J."/>
            <person name="Shu S."/>
            <person name="Grimwood J."/>
            <person name="Barry K."/>
            <person name="Goodstein D."/>
            <person name="Schmutz J."/>
            <person name="Leebens-Mack J."/>
            <person name="Osbourn A."/>
        </authorList>
    </citation>
    <scope>NUCLEOTIDE SEQUENCE [LARGE SCALE GENOMIC DNA]</scope>
    <source>
        <strain evidence="5">JIC</strain>
    </source>
</reference>
<evidence type="ECO:0000313" key="5">
    <source>
        <dbReference type="EMBL" id="KAK9671621.1"/>
    </source>
</evidence>
<dbReference type="PROSITE" id="PS51667">
    <property type="entry name" value="WRC"/>
    <property type="match status" value="1"/>
</dbReference>
<feature type="compositionally biased region" description="Polar residues" evidence="3">
    <location>
        <begin position="50"/>
        <end position="74"/>
    </location>
</feature>
<feature type="region of interest" description="Disordered" evidence="3">
    <location>
        <begin position="131"/>
        <end position="150"/>
    </location>
</feature>
<proteinExistence type="predicted"/>
<dbReference type="AlphaFoldDB" id="A0AAW1H792"/>
<dbReference type="EMBL" id="JBDFQZ010000012">
    <property type="protein sequence ID" value="KAK9671621.1"/>
    <property type="molecule type" value="Genomic_DNA"/>
</dbReference>
<dbReference type="Pfam" id="PF08879">
    <property type="entry name" value="WRC"/>
    <property type="match status" value="1"/>
</dbReference>
<comment type="caution">
    <text evidence="5">The sequence shown here is derived from an EMBL/GenBank/DDBJ whole genome shotgun (WGS) entry which is preliminary data.</text>
</comment>
<feature type="region of interest" description="Disordered" evidence="3">
    <location>
        <begin position="180"/>
        <end position="214"/>
    </location>
</feature>
<sequence length="334" mass="36705">MRIRKRKVPLPLSLLSPIPISDAHLFSRSPVTLVQQPAEDEPTPHHHHGNNSQPSDHLTSSNLSRLIDDGNSTSDHLRHDDCVMIKHDPGLIKRVPHELVGCLGFEGVEGMPKSNDTCNKSITTLGATTTEVCSHHGPSQQPPNHEDRTKWCNEDKVMPFKKRSKIVINIEEEKIIIKDDNNNNNDNIDNNAKNDNDISSVSEKKGGKRGKTIKEGSRCSRVNGRGWRCCQPTLVGYSLCEHHLGKGRLRNVVSSVRGRPSSSKKAVLGSSLSEDCSPLMRLCEAVKNESEIIVGNKRVNYNKVGVVKARSLSSLLGQTNTTSSSNGVATNVIE</sequence>